<dbReference type="EMBL" id="CM037015">
    <property type="protein sequence ID" value="KAH7682959.1"/>
    <property type="molecule type" value="Genomic_DNA"/>
</dbReference>
<dbReference type="Proteomes" id="UP000827976">
    <property type="component" value="Chromosome 5"/>
</dbReference>
<evidence type="ECO:0000313" key="1">
    <source>
        <dbReference type="EMBL" id="KAH7682959.1"/>
    </source>
</evidence>
<sequence>MAVRSELLVLLAIVLILIPSSAGAGMSAYEVLRVNGLPSGLFPKGVREFSIGDDGSFEAHLDHPCLAKFENHVLYQTNISGSISFGRISSISGVSAQELFLWFPVKAIVVDDPLSGVIFFDVGDVRKQFPISTFDTPPDCAPTDEEDVLALHRGGGGGGVGDPDLDLEGAGRIVL</sequence>
<comment type="caution">
    <text evidence="1">The sequence shown here is derived from an EMBL/GenBank/DDBJ whole genome shotgun (WGS) entry which is preliminary data.</text>
</comment>
<accession>A0ACB7W6H2</accession>
<name>A0ACB7W6H2_DIOAL</name>
<gene>
    <name evidence="1" type="ORF">IHE45_05G152900</name>
</gene>
<protein>
    <submittedName>
        <fullName evidence="1">At5g01610-like protein</fullName>
    </submittedName>
</protein>
<organism evidence="1 2">
    <name type="scientific">Dioscorea alata</name>
    <name type="common">Purple yam</name>
    <dbReference type="NCBI Taxonomy" id="55571"/>
    <lineage>
        <taxon>Eukaryota</taxon>
        <taxon>Viridiplantae</taxon>
        <taxon>Streptophyta</taxon>
        <taxon>Embryophyta</taxon>
        <taxon>Tracheophyta</taxon>
        <taxon>Spermatophyta</taxon>
        <taxon>Magnoliopsida</taxon>
        <taxon>Liliopsida</taxon>
        <taxon>Dioscoreales</taxon>
        <taxon>Dioscoreaceae</taxon>
        <taxon>Dioscorea</taxon>
    </lineage>
</organism>
<keyword evidence="2" id="KW-1185">Reference proteome</keyword>
<reference evidence="2" key="1">
    <citation type="journal article" date="2022" name="Nat. Commun.">
        <title>Chromosome evolution and the genetic basis of agronomically important traits in greater yam.</title>
        <authorList>
            <person name="Bredeson J.V."/>
            <person name="Lyons J.B."/>
            <person name="Oniyinde I.O."/>
            <person name="Okereke N.R."/>
            <person name="Kolade O."/>
            <person name="Nnabue I."/>
            <person name="Nwadili C.O."/>
            <person name="Hribova E."/>
            <person name="Parker M."/>
            <person name="Nwogha J."/>
            <person name="Shu S."/>
            <person name="Carlson J."/>
            <person name="Kariba R."/>
            <person name="Muthemba S."/>
            <person name="Knop K."/>
            <person name="Barton G.J."/>
            <person name="Sherwood A.V."/>
            <person name="Lopez-Montes A."/>
            <person name="Asiedu R."/>
            <person name="Jamnadass R."/>
            <person name="Muchugi A."/>
            <person name="Goodstein D."/>
            <person name="Egesi C.N."/>
            <person name="Featherston J."/>
            <person name="Asfaw A."/>
            <person name="Simpson G.G."/>
            <person name="Dolezel J."/>
            <person name="Hendre P.S."/>
            <person name="Van Deynze A."/>
            <person name="Kumar P.L."/>
            <person name="Obidiegwu J.E."/>
            <person name="Bhattacharjee R."/>
            <person name="Rokhsar D.S."/>
        </authorList>
    </citation>
    <scope>NUCLEOTIDE SEQUENCE [LARGE SCALE GENOMIC DNA]</scope>
    <source>
        <strain evidence="2">cv. TDa95/00328</strain>
    </source>
</reference>
<proteinExistence type="predicted"/>
<evidence type="ECO:0000313" key="2">
    <source>
        <dbReference type="Proteomes" id="UP000827976"/>
    </source>
</evidence>